<feature type="domain" description="L-asparaginase N-terminal" evidence="6">
    <location>
        <begin position="4"/>
        <end position="168"/>
    </location>
</feature>
<dbReference type="InterPro" id="IPR027475">
    <property type="entry name" value="Asparaginase/glutaminase_AS2"/>
</dbReference>
<dbReference type="Pfam" id="PF00710">
    <property type="entry name" value="Asparaginase"/>
    <property type="match status" value="1"/>
</dbReference>
<dbReference type="Gene3D" id="3.40.50.40">
    <property type="match status" value="1"/>
</dbReference>
<dbReference type="PROSITE" id="PS00144">
    <property type="entry name" value="ASN_GLN_ASE_1"/>
    <property type="match status" value="1"/>
</dbReference>
<dbReference type="InterPro" id="IPR020827">
    <property type="entry name" value="Asparaginase/glutaminase_AS1"/>
</dbReference>
<gene>
    <name evidence="7" type="ORF">AZF00_10415</name>
</gene>
<dbReference type="InterPro" id="IPR037152">
    <property type="entry name" value="L-asparaginase_N_sf"/>
</dbReference>
<sequence>MNSKIVVITTGGTIGSILQSGAVSVDLSANKIAKEIELAKQTLGYDIEVISPINKNSEALAPSDWLDILLSIQTACETDASGIVVTHGTDTLAYTVSAAVALGHLWNKKICFTGAFYSPDNPSSDTSLSLLAALEFAASSHPASGVFVAFRSNENNSEARILNGFDVKPMSFDDSYFGALYNNVLASYSLKYGLSDPIPSKNITHPKIETTSLPDKKAIEAAQAKICCITLYPGIDKSVLQAVTMGRDIVIIELYHSGTGPYGADYNDLIEHLREHADKTLFLLASFPSEYIQTPYDSSRALIDAGGCIYKDVQSHFLYVFSLLSLALGNTNEQIKRQLADWQMG</sequence>
<feature type="binding site" evidence="3">
    <location>
        <begin position="89"/>
        <end position="90"/>
    </location>
    <ligand>
        <name>substrate</name>
    </ligand>
</feature>
<dbReference type="EMBL" id="CP014544">
    <property type="protein sequence ID" value="AMO68684.1"/>
    <property type="molecule type" value="Genomic_DNA"/>
</dbReference>
<feature type="active site" evidence="5">
    <location>
        <position position="89"/>
    </location>
</feature>
<dbReference type="GO" id="GO:0006520">
    <property type="term" value="P:amino acid metabolic process"/>
    <property type="evidence" value="ECO:0007669"/>
    <property type="project" value="InterPro"/>
</dbReference>
<dbReference type="InterPro" id="IPR036152">
    <property type="entry name" value="Asp/glu_Ase-like_sf"/>
</dbReference>
<evidence type="ECO:0000313" key="8">
    <source>
        <dbReference type="Proteomes" id="UP000074119"/>
    </source>
</evidence>
<dbReference type="PIRSF" id="PIRSF500176">
    <property type="entry name" value="L_ASNase"/>
    <property type="match status" value="1"/>
</dbReference>
<dbReference type="PANTHER" id="PTHR11707:SF28">
    <property type="entry name" value="60 KDA LYSOPHOSPHOLIPASE"/>
    <property type="match status" value="1"/>
</dbReference>
<dbReference type="Proteomes" id="UP000074119">
    <property type="component" value="Chromosome"/>
</dbReference>
<accession>A0A127M5Z3</accession>
<evidence type="ECO:0000259" key="6">
    <source>
        <dbReference type="Pfam" id="PF00710"/>
    </source>
</evidence>
<dbReference type="SUPFAM" id="SSF53774">
    <property type="entry name" value="Glutaminase/Asparaginase"/>
    <property type="match status" value="1"/>
</dbReference>
<evidence type="ECO:0000256" key="1">
    <source>
        <dbReference type="ARBA" id="ARBA00010518"/>
    </source>
</evidence>
<dbReference type="SMART" id="SM00870">
    <property type="entry name" value="Asparaginase"/>
    <property type="match status" value="1"/>
</dbReference>
<dbReference type="Gene3D" id="3.40.50.1170">
    <property type="entry name" value="L-asparaginase, N-terminal domain"/>
    <property type="match status" value="1"/>
</dbReference>
<feature type="active site" evidence="4">
    <location>
        <position position="13"/>
    </location>
</feature>
<dbReference type="GO" id="GO:0004067">
    <property type="term" value="F:asparaginase activity"/>
    <property type="evidence" value="ECO:0007669"/>
    <property type="project" value="UniProtKB-UniRule"/>
</dbReference>
<evidence type="ECO:0000256" key="4">
    <source>
        <dbReference type="PROSITE-ProRule" id="PRU10099"/>
    </source>
</evidence>
<dbReference type="PROSITE" id="PS00917">
    <property type="entry name" value="ASN_GLN_ASE_2"/>
    <property type="match status" value="1"/>
</dbReference>
<dbReference type="PIRSF" id="PIRSF001220">
    <property type="entry name" value="L-ASNase_gatD"/>
    <property type="match status" value="1"/>
</dbReference>
<evidence type="ECO:0000313" key="7">
    <source>
        <dbReference type="EMBL" id="AMO68684.1"/>
    </source>
</evidence>
<dbReference type="PROSITE" id="PS51732">
    <property type="entry name" value="ASN_GLN_ASE_3"/>
    <property type="match status" value="1"/>
</dbReference>
<dbReference type="AlphaFoldDB" id="A0A127M5Z3"/>
<dbReference type="PRINTS" id="PR00139">
    <property type="entry name" value="ASNGLNASE"/>
</dbReference>
<feature type="active site" description="O-isoaspartyl threonine intermediate" evidence="2">
    <location>
        <position position="13"/>
    </location>
</feature>
<organism evidence="7 8">
    <name type="scientific">Zhongshania aliphaticivorans</name>
    <dbReference type="NCBI Taxonomy" id="1470434"/>
    <lineage>
        <taxon>Bacteria</taxon>
        <taxon>Pseudomonadati</taxon>
        <taxon>Pseudomonadota</taxon>
        <taxon>Gammaproteobacteria</taxon>
        <taxon>Cellvibrionales</taxon>
        <taxon>Spongiibacteraceae</taxon>
        <taxon>Zhongshania</taxon>
    </lineage>
</organism>
<protein>
    <recommendedName>
        <fullName evidence="6">L-asparaginase N-terminal domain-containing protein</fullName>
    </recommendedName>
</protein>
<feature type="binding site" evidence="3">
    <location>
        <position position="57"/>
    </location>
    <ligand>
        <name>substrate</name>
    </ligand>
</feature>
<proteinExistence type="inferred from homology"/>
<comment type="similarity">
    <text evidence="1">Belongs to the asparaginase 1 family.</text>
</comment>
<dbReference type="InterPro" id="IPR006034">
    <property type="entry name" value="Asparaginase/glutaminase-like"/>
</dbReference>
<dbReference type="PANTHER" id="PTHR11707">
    <property type="entry name" value="L-ASPARAGINASE"/>
    <property type="match status" value="1"/>
</dbReference>
<evidence type="ECO:0000256" key="3">
    <source>
        <dbReference type="PIRSR" id="PIRSR001220-2"/>
    </source>
</evidence>
<dbReference type="InterPro" id="IPR027473">
    <property type="entry name" value="L-asparaginase_C"/>
</dbReference>
<evidence type="ECO:0000256" key="2">
    <source>
        <dbReference type="PIRSR" id="PIRSR001220-1"/>
    </source>
</evidence>
<dbReference type="STRING" id="1470434.AZF00_10415"/>
<reference evidence="7 8" key="1">
    <citation type="submission" date="2015-12" db="EMBL/GenBank/DDBJ databases">
        <authorList>
            <person name="Shamseldin A."/>
            <person name="Moawad H."/>
            <person name="Abd El-Rahim W.M."/>
            <person name="Sadowsky M.J."/>
        </authorList>
    </citation>
    <scope>NUCLEOTIDE SEQUENCE [LARGE SCALE GENOMIC DNA]</scope>
    <source>
        <strain evidence="7 8">SM2</strain>
    </source>
</reference>
<dbReference type="InterPro" id="IPR027474">
    <property type="entry name" value="L-asparaginase_N"/>
</dbReference>
<dbReference type="RefSeq" id="WP_008249703.1">
    <property type="nucleotide sequence ID" value="NZ_CP014544.1"/>
</dbReference>
<name>A0A127M5Z3_9GAMM</name>
<evidence type="ECO:0000256" key="5">
    <source>
        <dbReference type="PROSITE-ProRule" id="PRU10100"/>
    </source>
</evidence>
<dbReference type="KEGG" id="zal:AZF00_10415"/>